<dbReference type="PROSITE" id="PS00789">
    <property type="entry name" value="CHORISMATE_SYNTHASE_3"/>
    <property type="match status" value="1"/>
</dbReference>
<dbReference type="AlphaFoldDB" id="A0A086KLL9"/>
<dbReference type="InterPro" id="IPR000453">
    <property type="entry name" value="Chorismate_synth"/>
</dbReference>
<dbReference type="EMBL" id="AEYI02000785">
    <property type="protein sequence ID" value="KFG45287.1"/>
    <property type="molecule type" value="Genomic_DNA"/>
</dbReference>
<evidence type="ECO:0000256" key="3">
    <source>
        <dbReference type="ARBA" id="ARBA00013036"/>
    </source>
</evidence>
<dbReference type="PANTHER" id="PTHR21085">
    <property type="entry name" value="CHORISMATE SYNTHASE"/>
    <property type="match status" value="1"/>
</dbReference>
<gene>
    <name evidence="8" type="ORF">TGP89_201380</name>
</gene>
<comment type="pathway">
    <text evidence="1">Metabolic intermediate biosynthesis; chorismate biosynthesis; chorismate from D-erythrose 4-phosphate and phosphoenolpyruvate: step 7/7.</text>
</comment>
<keyword evidence="6 8" id="KW-0456">Lyase</keyword>
<dbReference type="GO" id="GO:0008652">
    <property type="term" value="P:amino acid biosynthetic process"/>
    <property type="evidence" value="ECO:0007669"/>
    <property type="project" value="UniProtKB-KW"/>
</dbReference>
<keyword evidence="5" id="KW-0057">Aromatic amino acid biosynthesis</keyword>
<keyword evidence="4" id="KW-0028">Amino-acid biosynthesis</keyword>
<feature type="compositionally biased region" description="Basic and acidic residues" evidence="7">
    <location>
        <begin position="354"/>
        <end position="376"/>
    </location>
</feature>
<evidence type="ECO:0000256" key="4">
    <source>
        <dbReference type="ARBA" id="ARBA00022605"/>
    </source>
</evidence>
<dbReference type="GO" id="GO:0010181">
    <property type="term" value="F:FMN binding"/>
    <property type="evidence" value="ECO:0007669"/>
    <property type="project" value="TreeGrafter"/>
</dbReference>
<dbReference type="Proteomes" id="UP000028828">
    <property type="component" value="Unassembled WGS sequence"/>
</dbReference>
<dbReference type="PROSITE" id="PS00788">
    <property type="entry name" value="CHORISMATE_SYNTHASE_2"/>
    <property type="match status" value="1"/>
</dbReference>
<sequence length="536" mass="58088">MSSYGAALRIHTFGESHGSAVGCIIDGLPPRLPLSVEDVQPQLNRRRPGQGPLSTQRREKDRVNILSGVEDGYTLGTPLAMLVWNEDRRPQDYHALATVPRPGHGDFTYHAKYHIHAKSGGGRSSARETLARVAAGAVVEKWLGMHYGTSFTAWVCQVGDVSVPRSLRRKWERQPPTRQDVDRLGVVRVSPDGTTFLDANNRLYDERGEELVEEEDKARRRLLFGVDNPTPGETVIETRCPCPSTAVRMAVKINQTRSLGDSIGGCISGAIVRPPLGLGEPCFDKVEAELAKAMMSLPATKGFEIGQGFASVTLRGSEHNDRFIPFERASCSFSESAASTSKHERDGCSAATLSRERASDGRTTSRHEEEVERGRERIQRDTLHVTGVDQQNGNSEDSVRFTSKSEASITRLSGNAASGGAPVCRIPLGEGVRIRCGSNNAGGTLAGITSGENIFFRVAFKPVSSIGLEQETADFAGEMNQLAVKGRHDPCVLPRAPPLVESMAALVIGDLCLRQRAREGPHPLLVLPQHSGCPSC</sequence>
<evidence type="ECO:0000256" key="5">
    <source>
        <dbReference type="ARBA" id="ARBA00023141"/>
    </source>
</evidence>
<comment type="similarity">
    <text evidence="2">Belongs to the chorismate synthase family.</text>
</comment>
<dbReference type="OrthoDB" id="1721239at2759"/>
<dbReference type="UniPathway" id="UPA00053">
    <property type="reaction ID" value="UER00090"/>
</dbReference>
<feature type="region of interest" description="Disordered" evidence="7">
    <location>
        <begin position="37"/>
        <end position="59"/>
    </location>
</feature>
<dbReference type="CDD" id="cd07304">
    <property type="entry name" value="Chorismate_synthase"/>
    <property type="match status" value="1"/>
</dbReference>
<dbReference type="GO" id="GO:0009423">
    <property type="term" value="P:chorismate biosynthetic process"/>
    <property type="evidence" value="ECO:0007669"/>
    <property type="project" value="UniProtKB-UniPathway"/>
</dbReference>
<dbReference type="InterPro" id="IPR035904">
    <property type="entry name" value="Chorismate_synth_AroC_sf"/>
</dbReference>
<reference evidence="8 9" key="1">
    <citation type="submission" date="2014-03" db="EMBL/GenBank/DDBJ databases">
        <authorList>
            <person name="Sibley D."/>
            <person name="Venepally P."/>
            <person name="Karamycheva S."/>
            <person name="Hadjithomas M."/>
            <person name="Khan A."/>
            <person name="Brunk B."/>
            <person name="Roos D."/>
            <person name="Caler E."/>
            <person name="Lorenzi H."/>
        </authorList>
    </citation>
    <scope>NUCLEOTIDE SEQUENCE [LARGE SCALE GENOMIC DNA]</scope>
    <source>
        <strain evidence="9">p89</strain>
    </source>
</reference>
<protein>
    <recommendedName>
        <fullName evidence="3">chorismate synthase</fullName>
        <ecNumber evidence="3">4.2.3.5</ecNumber>
    </recommendedName>
</protein>
<accession>A0A086KLL9</accession>
<proteinExistence type="inferred from homology"/>
<evidence type="ECO:0000256" key="2">
    <source>
        <dbReference type="ARBA" id="ARBA00008014"/>
    </source>
</evidence>
<dbReference type="Gene3D" id="3.60.150.10">
    <property type="entry name" value="Chorismate synthase AroC"/>
    <property type="match status" value="2"/>
</dbReference>
<dbReference type="InterPro" id="IPR020541">
    <property type="entry name" value="Chorismate_synthase_CS"/>
</dbReference>
<dbReference type="PANTHER" id="PTHR21085:SF0">
    <property type="entry name" value="CHORISMATE SYNTHASE"/>
    <property type="match status" value="1"/>
</dbReference>
<dbReference type="VEuPathDB" id="ToxoDB:TGP89_201380"/>
<evidence type="ECO:0000256" key="7">
    <source>
        <dbReference type="SAM" id="MobiDB-lite"/>
    </source>
</evidence>
<dbReference type="PROSITE" id="PS00787">
    <property type="entry name" value="CHORISMATE_SYNTHASE_1"/>
    <property type="match status" value="1"/>
</dbReference>
<evidence type="ECO:0000313" key="9">
    <source>
        <dbReference type="Proteomes" id="UP000028828"/>
    </source>
</evidence>
<evidence type="ECO:0000256" key="6">
    <source>
        <dbReference type="ARBA" id="ARBA00023239"/>
    </source>
</evidence>
<dbReference type="EC" id="4.2.3.5" evidence="3"/>
<feature type="region of interest" description="Disordered" evidence="7">
    <location>
        <begin position="342"/>
        <end position="376"/>
    </location>
</feature>
<dbReference type="GO" id="GO:0004107">
    <property type="term" value="F:chorismate synthase activity"/>
    <property type="evidence" value="ECO:0007669"/>
    <property type="project" value="UniProtKB-EC"/>
</dbReference>
<name>A0A086KLL9_TOXGO</name>
<evidence type="ECO:0000313" key="8">
    <source>
        <dbReference type="EMBL" id="KFG45287.1"/>
    </source>
</evidence>
<comment type="caution">
    <text evidence="8">The sequence shown here is derived from an EMBL/GenBank/DDBJ whole genome shotgun (WGS) entry which is preliminary data.</text>
</comment>
<dbReference type="Pfam" id="PF01264">
    <property type="entry name" value="Chorismate_synt"/>
    <property type="match status" value="2"/>
</dbReference>
<dbReference type="HAMAP" id="MF_00300">
    <property type="entry name" value="Chorismate_synth"/>
    <property type="match status" value="1"/>
</dbReference>
<dbReference type="SUPFAM" id="SSF103263">
    <property type="entry name" value="Chorismate synthase, AroC"/>
    <property type="match status" value="2"/>
</dbReference>
<evidence type="ECO:0000256" key="1">
    <source>
        <dbReference type="ARBA" id="ARBA00005044"/>
    </source>
</evidence>
<dbReference type="GO" id="GO:0009073">
    <property type="term" value="P:aromatic amino acid family biosynthetic process"/>
    <property type="evidence" value="ECO:0007669"/>
    <property type="project" value="UniProtKB-KW"/>
</dbReference>
<dbReference type="GO" id="GO:0005829">
    <property type="term" value="C:cytosol"/>
    <property type="evidence" value="ECO:0007669"/>
    <property type="project" value="TreeGrafter"/>
</dbReference>
<organism evidence="8 9">
    <name type="scientific">Toxoplasma gondii p89</name>
    <dbReference type="NCBI Taxonomy" id="943119"/>
    <lineage>
        <taxon>Eukaryota</taxon>
        <taxon>Sar</taxon>
        <taxon>Alveolata</taxon>
        <taxon>Apicomplexa</taxon>
        <taxon>Conoidasida</taxon>
        <taxon>Coccidia</taxon>
        <taxon>Eucoccidiorida</taxon>
        <taxon>Eimeriorina</taxon>
        <taxon>Sarcocystidae</taxon>
        <taxon>Toxoplasma</taxon>
    </lineage>
</organism>